<feature type="transmembrane region" description="Helical" evidence="13">
    <location>
        <begin position="432"/>
        <end position="450"/>
    </location>
</feature>
<dbReference type="Pfam" id="PF00664">
    <property type="entry name" value="ABC_membrane"/>
    <property type="match status" value="3"/>
</dbReference>
<dbReference type="SMART" id="SM00382">
    <property type="entry name" value="AAA"/>
    <property type="match status" value="2"/>
</dbReference>
<dbReference type="GO" id="GO:0012505">
    <property type="term" value="C:endomembrane system"/>
    <property type="evidence" value="ECO:0007669"/>
    <property type="project" value="UniProtKB-SubCell"/>
</dbReference>
<evidence type="ECO:0000313" key="17">
    <source>
        <dbReference type="Proteomes" id="UP000198323"/>
    </source>
</evidence>
<proteinExistence type="inferred from homology"/>
<dbReference type="PANTHER" id="PTHR24223:SF339">
    <property type="entry name" value="ATP-BINDING CASSETTE SUB-FAMILY C MEMBER 6"/>
    <property type="match status" value="1"/>
</dbReference>
<dbReference type="GO" id="GO:0016887">
    <property type="term" value="F:ATP hydrolysis activity"/>
    <property type="evidence" value="ECO:0007669"/>
    <property type="project" value="InterPro"/>
</dbReference>
<dbReference type="CDD" id="cd18603">
    <property type="entry name" value="ABC_6TM_MRP1_2_3_6_D2_like"/>
    <property type="match status" value="1"/>
</dbReference>
<evidence type="ECO:0000256" key="8">
    <source>
        <dbReference type="ARBA" id="ARBA00022967"/>
    </source>
</evidence>
<comment type="similarity">
    <text evidence="2">Belongs to the ABC transporter superfamily. ABCC family. Conjugate transporter (TC 3.A.1.208) subfamily.</text>
</comment>
<dbReference type="CDD" id="cd03244">
    <property type="entry name" value="ABCC_MRP_domain2"/>
    <property type="match status" value="1"/>
</dbReference>
<feature type="transmembrane region" description="Helical" evidence="13">
    <location>
        <begin position="700"/>
        <end position="724"/>
    </location>
</feature>
<evidence type="ECO:0000256" key="7">
    <source>
        <dbReference type="ARBA" id="ARBA00022840"/>
    </source>
</evidence>
<keyword evidence="3" id="KW-0813">Transport</keyword>
<evidence type="ECO:0000256" key="12">
    <source>
        <dbReference type="ARBA" id="ARBA00047523"/>
    </source>
</evidence>
<evidence type="ECO:0000256" key="1">
    <source>
        <dbReference type="ARBA" id="ARBA00004127"/>
    </source>
</evidence>
<evidence type="ECO:0000256" key="11">
    <source>
        <dbReference type="ARBA" id="ARBA00024220"/>
    </source>
</evidence>
<dbReference type="InterPro" id="IPR003439">
    <property type="entry name" value="ABC_transporter-like_ATP-bd"/>
</dbReference>
<evidence type="ECO:0000256" key="5">
    <source>
        <dbReference type="ARBA" id="ARBA00022737"/>
    </source>
</evidence>
<feature type="transmembrane region" description="Helical" evidence="13">
    <location>
        <begin position="508"/>
        <end position="530"/>
    </location>
</feature>
<dbReference type="InterPro" id="IPR036640">
    <property type="entry name" value="ABC1_TM_sf"/>
</dbReference>
<dbReference type="InterPro" id="IPR003593">
    <property type="entry name" value="AAA+_ATPase"/>
</dbReference>
<keyword evidence="5" id="KW-0677">Repeat</keyword>
<keyword evidence="17" id="KW-1185">Reference proteome</keyword>
<dbReference type="Gene3D" id="1.20.1560.10">
    <property type="entry name" value="ABC transporter type 1, transmembrane domain"/>
    <property type="match status" value="2"/>
</dbReference>
<gene>
    <name evidence="16" type="ORF">ASZ78_002284</name>
</gene>
<feature type="transmembrane region" description="Helical" evidence="13">
    <location>
        <begin position="1121"/>
        <end position="1149"/>
    </location>
</feature>
<accession>A0A226NP14</accession>
<keyword evidence="6" id="KW-0547">Nucleotide-binding</keyword>
<evidence type="ECO:0000256" key="2">
    <source>
        <dbReference type="ARBA" id="ARBA00009726"/>
    </source>
</evidence>
<name>A0A226NP14_CALSU</name>
<dbReference type="GO" id="GO:0016020">
    <property type="term" value="C:membrane"/>
    <property type="evidence" value="ECO:0007669"/>
    <property type="project" value="InterPro"/>
</dbReference>
<feature type="transmembrane region" description="Helical" evidence="13">
    <location>
        <begin position="200"/>
        <end position="223"/>
    </location>
</feature>
<dbReference type="Gene3D" id="3.40.50.300">
    <property type="entry name" value="P-loop containing nucleotide triphosphate hydrolases"/>
    <property type="match status" value="2"/>
</dbReference>
<evidence type="ECO:0000313" key="16">
    <source>
        <dbReference type="EMBL" id="OXB68869.1"/>
    </source>
</evidence>
<reference evidence="16 17" key="1">
    <citation type="submission" date="2016-07" db="EMBL/GenBank/DDBJ databases">
        <title>Disparate Historic Effective Population Sizes Predicted by Modern Levels of Genome Diversity for the Scaled Quail (Callipepla squamata) and the Northern Bobwhite (Colinus virginianus): Inferences from First and Second Generation Draft Genome Assemblies for Sympatric New World Quail.</title>
        <authorList>
            <person name="Oldeschulte D.L."/>
            <person name="Halley Y.A."/>
            <person name="Bhattarai E.K."/>
            <person name="Brashear W.A."/>
            <person name="Hill J."/>
            <person name="Metz R.P."/>
            <person name="Johnson C.D."/>
            <person name="Rollins D."/>
            <person name="Peterson M.J."/>
            <person name="Bickhart D.M."/>
            <person name="Decker J.E."/>
            <person name="Seabury C.M."/>
        </authorList>
    </citation>
    <scope>NUCLEOTIDE SEQUENCE [LARGE SCALE GENOMIC DNA]</scope>
    <source>
        <strain evidence="16 17">Texas</strain>
        <tissue evidence="16">Leg muscle</tissue>
    </source>
</reference>
<dbReference type="GO" id="GO:0015431">
    <property type="term" value="F:ABC-type glutathione S-conjugate transporter activity"/>
    <property type="evidence" value="ECO:0007669"/>
    <property type="project" value="UniProtKB-EC"/>
</dbReference>
<dbReference type="EMBL" id="MCFN01000008">
    <property type="protein sequence ID" value="OXB68869.1"/>
    <property type="molecule type" value="Genomic_DNA"/>
</dbReference>
<feature type="domain" description="ABC transmembrane type-1" evidence="15">
    <location>
        <begin position="1083"/>
        <end position="1361"/>
    </location>
</feature>
<evidence type="ECO:0000256" key="6">
    <source>
        <dbReference type="ARBA" id="ARBA00022741"/>
    </source>
</evidence>
<dbReference type="FunFam" id="3.40.50.300:FF:000293">
    <property type="entry name" value="ATP binding cassette subfamily C member 1"/>
    <property type="match status" value="1"/>
</dbReference>
<dbReference type="Pfam" id="PF00005">
    <property type="entry name" value="ABC_tran"/>
    <property type="match status" value="2"/>
</dbReference>
<dbReference type="PROSITE" id="PS00211">
    <property type="entry name" value="ABC_TRANSPORTER_1"/>
    <property type="match status" value="1"/>
</dbReference>
<keyword evidence="9 13" id="KW-1133">Transmembrane helix</keyword>
<feature type="transmembrane region" description="Helical" evidence="13">
    <location>
        <begin position="1310"/>
        <end position="1329"/>
    </location>
</feature>
<comment type="subcellular location">
    <subcellularLocation>
        <location evidence="1">Endomembrane system</location>
        <topology evidence="1">Multi-pass membrane protein</topology>
    </subcellularLocation>
</comment>
<dbReference type="EC" id="7.6.2.3" evidence="11"/>
<dbReference type="InterPro" id="IPR017871">
    <property type="entry name" value="ABC_transporter-like_CS"/>
</dbReference>
<evidence type="ECO:0000259" key="14">
    <source>
        <dbReference type="PROSITE" id="PS50893"/>
    </source>
</evidence>
<feature type="transmembrane region" description="Helical" evidence="13">
    <location>
        <begin position="1223"/>
        <end position="1240"/>
    </location>
</feature>
<keyword evidence="10 13" id="KW-0472">Membrane</keyword>
<dbReference type="STRING" id="9009.A0A226NP14"/>
<dbReference type="FunFam" id="3.40.50.300:FF:001147">
    <property type="entry name" value="multidrug resistance-associated protein 6 isoform X1"/>
    <property type="match status" value="1"/>
</dbReference>
<dbReference type="InterPro" id="IPR027417">
    <property type="entry name" value="P-loop_NTPase"/>
</dbReference>
<evidence type="ECO:0000259" key="15">
    <source>
        <dbReference type="PROSITE" id="PS50929"/>
    </source>
</evidence>
<dbReference type="CDD" id="cd18595">
    <property type="entry name" value="ABC_6TM_MRP1_2_3_6_D1_like"/>
    <property type="match status" value="1"/>
</dbReference>
<keyword evidence="4 13" id="KW-0812">Transmembrane</keyword>
<dbReference type="PANTHER" id="PTHR24223">
    <property type="entry name" value="ATP-BINDING CASSETTE SUB-FAMILY C"/>
    <property type="match status" value="1"/>
</dbReference>
<feature type="transmembrane region" description="Helical" evidence="13">
    <location>
        <begin position="157"/>
        <end position="179"/>
    </location>
</feature>
<feature type="transmembrane region" description="Helical" evidence="13">
    <location>
        <begin position="51"/>
        <end position="70"/>
    </location>
</feature>
<feature type="transmembrane region" description="Helical" evidence="13">
    <location>
        <begin position="119"/>
        <end position="145"/>
    </location>
</feature>
<dbReference type="PROSITE" id="PS50893">
    <property type="entry name" value="ABC_TRANSPORTER_2"/>
    <property type="match status" value="2"/>
</dbReference>
<evidence type="ECO:0000256" key="3">
    <source>
        <dbReference type="ARBA" id="ARBA00022448"/>
    </source>
</evidence>
<evidence type="ECO:0000256" key="4">
    <source>
        <dbReference type="ARBA" id="ARBA00022692"/>
    </source>
</evidence>
<feature type="transmembrane region" description="Helical" evidence="13">
    <location>
        <begin position="661"/>
        <end position="688"/>
    </location>
</feature>
<evidence type="ECO:0000256" key="13">
    <source>
        <dbReference type="SAM" id="Phobius"/>
    </source>
</evidence>
<dbReference type="InterPro" id="IPR050173">
    <property type="entry name" value="ABC_transporter_C-like"/>
</dbReference>
<dbReference type="FunFam" id="1.20.1560.10:FF:000001">
    <property type="entry name" value="ATP-binding cassette subfamily C member 1"/>
    <property type="match status" value="1"/>
</dbReference>
<keyword evidence="8" id="KW-1278">Translocase</keyword>
<organism evidence="16 17">
    <name type="scientific">Callipepla squamata</name>
    <name type="common">Scaled quail</name>
    <dbReference type="NCBI Taxonomy" id="9009"/>
    <lineage>
        <taxon>Eukaryota</taxon>
        <taxon>Metazoa</taxon>
        <taxon>Chordata</taxon>
        <taxon>Craniata</taxon>
        <taxon>Vertebrata</taxon>
        <taxon>Euteleostomi</taxon>
        <taxon>Archelosauria</taxon>
        <taxon>Archosauria</taxon>
        <taxon>Dinosauria</taxon>
        <taxon>Saurischia</taxon>
        <taxon>Theropoda</taxon>
        <taxon>Coelurosauria</taxon>
        <taxon>Aves</taxon>
        <taxon>Neognathae</taxon>
        <taxon>Galloanserae</taxon>
        <taxon>Galliformes</taxon>
        <taxon>Odontophoridae</taxon>
        <taxon>Callipepla</taxon>
    </lineage>
</organism>
<dbReference type="SUPFAM" id="SSF90123">
    <property type="entry name" value="ABC transporter transmembrane region"/>
    <property type="match status" value="3"/>
</dbReference>
<dbReference type="CDD" id="cd03250">
    <property type="entry name" value="ABCC_MRP_domain1"/>
    <property type="match status" value="1"/>
</dbReference>
<feature type="transmembrane region" description="Helical" evidence="13">
    <location>
        <begin position="243"/>
        <end position="262"/>
    </location>
</feature>
<evidence type="ECO:0000256" key="9">
    <source>
        <dbReference type="ARBA" id="ARBA00022989"/>
    </source>
</evidence>
<keyword evidence="7" id="KW-0067">ATP-binding</keyword>
<dbReference type="GO" id="GO:0005524">
    <property type="term" value="F:ATP binding"/>
    <property type="evidence" value="ECO:0007669"/>
    <property type="project" value="UniProtKB-KW"/>
</dbReference>
<feature type="transmembrane region" description="Helical" evidence="13">
    <location>
        <begin position="12"/>
        <end position="31"/>
    </location>
</feature>
<feature type="domain" description="ABC transporter" evidence="14">
    <location>
        <begin position="759"/>
        <end position="987"/>
    </location>
</feature>
<dbReference type="SUPFAM" id="SSF52540">
    <property type="entry name" value="P-loop containing nucleoside triphosphate hydrolases"/>
    <property type="match status" value="2"/>
</dbReference>
<comment type="catalytic activity">
    <reaction evidence="12">
        <text>leukotriene C4(in) + ATP + H2O = leukotriene C4(out) + ADP + phosphate + H(+)</text>
        <dbReference type="Rhea" id="RHEA:38963"/>
        <dbReference type="ChEBI" id="CHEBI:15377"/>
        <dbReference type="ChEBI" id="CHEBI:15378"/>
        <dbReference type="ChEBI" id="CHEBI:30616"/>
        <dbReference type="ChEBI" id="CHEBI:43474"/>
        <dbReference type="ChEBI" id="CHEBI:57973"/>
        <dbReference type="ChEBI" id="CHEBI:456216"/>
    </reaction>
    <physiologicalReaction direction="left-to-right" evidence="12">
        <dbReference type="Rhea" id="RHEA:38964"/>
    </physiologicalReaction>
</comment>
<dbReference type="OrthoDB" id="6500128at2759"/>
<feature type="transmembrane region" description="Helical" evidence="13">
    <location>
        <begin position="1199"/>
        <end position="1217"/>
    </location>
</feature>
<dbReference type="PROSITE" id="PS50929">
    <property type="entry name" value="ABC_TM1F"/>
    <property type="match status" value="2"/>
</dbReference>
<dbReference type="InterPro" id="IPR011527">
    <property type="entry name" value="ABC1_TM_dom"/>
</dbReference>
<feature type="domain" description="ABC transmembrane type-1" evidence="15">
    <location>
        <begin position="397"/>
        <end position="725"/>
    </location>
</feature>
<evidence type="ECO:0000256" key="10">
    <source>
        <dbReference type="ARBA" id="ARBA00023136"/>
    </source>
</evidence>
<dbReference type="Proteomes" id="UP000198323">
    <property type="component" value="Unassembled WGS sequence"/>
</dbReference>
<protein>
    <recommendedName>
        <fullName evidence="11">ABC-type glutathione-S-conjugate transporter</fullName>
        <ecNumber evidence="11">7.6.2.3</ecNumber>
    </recommendedName>
</protein>
<feature type="domain" description="ABC transporter" evidence="14">
    <location>
        <begin position="1433"/>
        <end position="1665"/>
    </location>
</feature>
<comment type="caution">
    <text evidence="16">The sequence shown here is derived from an EMBL/GenBank/DDBJ whole genome shotgun (WGS) entry which is preliminary data.</text>
</comment>
<feature type="transmembrane region" description="Helical" evidence="13">
    <location>
        <begin position="387"/>
        <end position="412"/>
    </location>
</feature>
<sequence length="1669" mass="186846">MAAGGLCGSREGSAGLWLYCFTSVLVLWQDWNQTWYTNSPRFTWCFENTVLAWIPCAYLWICFPFYYLYLRHQNRGYIRMSHIFKIKMVIVEDGVLQPSLLGAVSSVGWPSIILLHSNICLLSLPQVLGFLLVILCFSNVFFVLWEISQGIPRTPAFFISPAVLGITMVILLLFCLNLFGGFSASSQILAMFLTQAERMMGIQSSGIILIYWLLTFLSAVVMFSSKIQHGLERGFLEDFFHHVATYLYTSLVLGELVLFCLVDHPPFFSKAANSSNECPEASSSFLSKITYWWFSGLVWKGCRQPLGVGDLWPVRKEDSSEEIVAWAEREWKKYRSITASFSIRSFRKMESATFKKSWKSETGITEAEETEVLLQSEHSQSGPLLQALWSIFGTYFLLSTLCLVICDVFLFSIPKILSLFLEFIDDQEAPSWHGYFYAFILVLLACLQTLFEQRYMYMCLVLGLRLKTAVTGLVYRKILTMSNASRKAVTVGEIVNLVSVDVQKLMDLIIYFNGTWLAPIRIIICFVFLWQVKYDDGTYQSISVLVISEVPPFSFSLLAAPWAIGLDFNCCIPFSFASEFFDHQEEESLPEQLYSYIFNQLNAKHLLQEAQMKHKDERAKLTNAILSDIKVIKLYGWEKTFMEKVHAIRRQELQALKRSQILFSASLASFHSSTFLIAFVMFAVYTLVDNTHILDAQKAFVSLTLINILNTAHSFLPFSINAAVQAKVSLKRLAAFLNLEELNHERSDRNTSDCGELLLQASIIVRNGTFCWSKDTSPCLRRIDLTVPQGSLLAVVGQVGAGKSSLLSALLGDLEKMDGCVTMKGTVAYVPQQSWIQNASVEDNILFGKEMDETWFSSVVDACALQPDLESFPAGQKSEIGEKGINISGGQKQRVSLARAVYQRSSVYLLDDPLSAVDAHVGQHIFEHVLGPNGLLKDKTRVLVTHMISVLQQVDNIVVLVDGMIAEIGSYQELSHRNGAFAEFLQSHSAAEEKAHSGFPATGNIRDTITSGNNPSEDKLFSDNAVKSSAMGRKTIPVCRNCTTAEVTEGRLTRGEKTQQGRVNASVYAAYLRVTGLPLCVYIILLFTCQQGISFFRGYWLSMWTEDPVHNGTQQHTELRVGVFGALGVIQALVRFASTAAVFLGGVLASHKLFLQLLRNVARSPTVFFEETPIGNLLNRFSREMDAIDSIIPDKLKSLLGFFFNLLEIYLVIIVATPKAAMAIVPLTAFYAVFQHFYVITSCQLRRMEAASRSPIYSHISETFQGSSVIRAYKDQERFILKSNFLVDENLRICFPGAVADRWLATNLEFLGNGIVLFAALFAAIGRTHLSPGTAGFSVSYALQITGVLNWMVRSWTEIENNIVSVERVSEYSRTPKEVAATLLSGASQVNITANQIRILLFRFCLSKSCYAPWTLSNKLQGQVWLTEGRIEFRNYSLRYRPNLELALKDINLTINGKEKIGITGRTGAGKSTLAVGLLRLVEAAEGAVLIDGQDIAQLGLHDLRMKITVIPQDPVLFSGTLRMNLDPLNQYTDADIWTALELTQLKNFVADLPDKLEYKCTDQGENLSTGQKQLVCLARALLQKAKVLILDEATAAIDTETDLQIQSALRTQFKDSTVLTIAHRINTIMDCDRILVLENGRVAEFDTPKQLIAQKGLFYKLMEESGLA</sequence>